<reference evidence="1 2" key="1">
    <citation type="submission" date="2024-04" db="EMBL/GenBank/DDBJ databases">
        <authorList>
            <person name="Rising A."/>
            <person name="Reimegard J."/>
            <person name="Sonavane S."/>
            <person name="Akerstrom W."/>
            <person name="Nylinder S."/>
            <person name="Hedman E."/>
            <person name="Kallberg Y."/>
        </authorList>
    </citation>
    <scope>NUCLEOTIDE SEQUENCE [LARGE SCALE GENOMIC DNA]</scope>
</reference>
<comment type="caution">
    <text evidence="1">The sequence shown here is derived from an EMBL/GenBank/DDBJ whole genome shotgun (WGS) entry which is preliminary data.</text>
</comment>
<dbReference type="EMBL" id="CAXIEN010000081">
    <property type="protein sequence ID" value="CAL1274935.1"/>
    <property type="molecule type" value="Genomic_DNA"/>
</dbReference>
<dbReference type="AlphaFoldDB" id="A0AAV1ZX11"/>
<protein>
    <submittedName>
        <fullName evidence="1">Uncharacterized protein</fullName>
    </submittedName>
</protein>
<sequence>MDSSFGMDSPAQTSNLPDLREMFKNIDLNSWCRDWCDDELSLGNKRDPNQIQHFSLFKAFALPSSKINDMFLANDIINFARFQRGLQPKRIGIHKFASRKQEFHEDLLYVMKFLSRRNEKKFKLECADLNIENLNYDFAYKRSQANIQNFFKDIKDIADINFHSKAMCLMEFMSTEAHWSIIYEENGVIDGSELIAFFICQALDFCKKMFYSLKN</sequence>
<proteinExistence type="predicted"/>
<dbReference type="Proteomes" id="UP001497382">
    <property type="component" value="Unassembled WGS sequence"/>
</dbReference>
<accession>A0AAV1ZX11</accession>
<evidence type="ECO:0000313" key="2">
    <source>
        <dbReference type="Proteomes" id="UP001497382"/>
    </source>
</evidence>
<keyword evidence="2" id="KW-1185">Reference proteome</keyword>
<gene>
    <name evidence="1" type="ORF">LARSCL_LOCUS7797</name>
</gene>
<evidence type="ECO:0000313" key="1">
    <source>
        <dbReference type="EMBL" id="CAL1274935.1"/>
    </source>
</evidence>
<name>A0AAV1ZX11_9ARAC</name>
<organism evidence="1 2">
    <name type="scientific">Larinioides sclopetarius</name>
    <dbReference type="NCBI Taxonomy" id="280406"/>
    <lineage>
        <taxon>Eukaryota</taxon>
        <taxon>Metazoa</taxon>
        <taxon>Ecdysozoa</taxon>
        <taxon>Arthropoda</taxon>
        <taxon>Chelicerata</taxon>
        <taxon>Arachnida</taxon>
        <taxon>Araneae</taxon>
        <taxon>Araneomorphae</taxon>
        <taxon>Entelegynae</taxon>
        <taxon>Araneoidea</taxon>
        <taxon>Araneidae</taxon>
        <taxon>Larinioides</taxon>
    </lineage>
</organism>